<feature type="region of interest" description="Disordered" evidence="1">
    <location>
        <begin position="20"/>
        <end position="39"/>
    </location>
</feature>
<organism evidence="3 4">
    <name type="scientific">Caligus rogercresseyi</name>
    <name type="common">Sea louse</name>
    <dbReference type="NCBI Taxonomy" id="217165"/>
    <lineage>
        <taxon>Eukaryota</taxon>
        <taxon>Metazoa</taxon>
        <taxon>Ecdysozoa</taxon>
        <taxon>Arthropoda</taxon>
        <taxon>Crustacea</taxon>
        <taxon>Multicrustacea</taxon>
        <taxon>Hexanauplia</taxon>
        <taxon>Copepoda</taxon>
        <taxon>Siphonostomatoida</taxon>
        <taxon>Caligidae</taxon>
        <taxon>Caligus</taxon>
    </lineage>
</organism>
<evidence type="ECO:0000313" key="4">
    <source>
        <dbReference type="Proteomes" id="UP000595437"/>
    </source>
</evidence>
<dbReference type="GO" id="GO:0017080">
    <property type="term" value="F:sodium channel regulator activity"/>
    <property type="evidence" value="ECO:0007669"/>
    <property type="project" value="TreeGrafter"/>
</dbReference>
<dbReference type="PANTHER" id="PTHR12335:SF6">
    <property type="entry name" value="PROTEIN TIPE"/>
    <property type="match status" value="1"/>
</dbReference>
<dbReference type="Pfam" id="PF16972">
    <property type="entry name" value="TipE"/>
    <property type="match status" value="2"/>
</dbReference>
<evidence type="ECO:0000256" key="2">
    <source>
        <dbReference type="SAM" id="Phobius"/>
    </source>
</evidence>
<sequence length="341" mass="38492">MKKGEAMMLFMMSMKKKTDHHEGSRVHAPESKAVSGSPQEDSKILPRLLKKVGKWLLDIEMGVVWCVVGVSIISFIFAAIWYIDPALLTLVLKFKATECRTVRGDFLIGINNCSWSSCRLGCTTEIYRCWKIIVQPLNASEHPTVGETRLYPNVRGCGYPPELNCEEFFYNYGPLNATYPCWISSKDPSIAITSLNLRRAKREVLLSLVPLFIFIIFVLYAFCRLECFPFAIPPSHISIPDMNPSKLAEYRNSLLEKREEALSKYDALRCSGAVRSFFPYKRAPKTFDVEDPLQTPIPVNSSGGSGSARSIDCCCTPNELTRSEDLRKSISLKSYSKLKLK</sequence>
<keyword evidence="3" id="KW-0813">Transport</keyword>
<dbReference type="InterPro" id="IPR031578">
    <property type="entry name" value="TipE"/>
</dbReference>
<dbReference type="AlphaFoldDB" id="A0A7T8GTU6"/>
<keyword evidence="4" id="KW-1185">Reference proteome</keyword>
<dbReference type="EMBL" id="CP045901">
    <property type="protein sequence ID" value="QQP37471.1"/>
    <property type="molecule type" value="Genomic_DNA"/>
</dbReference>
<dbReference type="GO" id="GO:0002028">
    <property type="term" value="P:regulation of sodium ion transport"/>
    <property type="evidence" value="ECO:0007669"/>
    <property type="project" value="TreeGrafter"/>
</dbReference>
<feature type="compositionally biased region" description="Basic and acidic residues" evidence="1">
    <location>
        <begin position="20"/>
        <end position="30"/>
    </location>
</feature>
<protein>
    <submittedName>
        <fullName evidence="3">Sodium channel</fullName>
    </submittedName>
</protein>
<dbReference type="OrthoDB" id="8175770at2759"/>
<reference evidence="4" key="1">
    <citation type="submission" date="2021-01" db="EMBL/GenBank/DDBJ databases">
        <title>Caligus Genome Assembly.</title>
        <authorList>
            <person name="Gallardo-Escarate C."/>
        </authorList>
    </citation>
    <scope>NUCLEOTIDE SEQUENCE [LARGE SCALE GENOMIC DNA]</scope>
</reference>
<dbReference type="GO" id="GO:0005886">
    <property type="term" value="C:plasma membrane"/>
    <property type="evidence" value="ECO:0007669"/>
    <property type="project" value="TreeGrafter"/>
</dbReference>
<proteinExistence type="predicted"/>
<evidence type="ECO:0000313" key="3">
    <source>
        <dbReference type="EMBL" id="QQP37471.1"/>
    </source>
</evidence>
<feature type="transmembrane region" description="Helical" evidence="2">
    <location>
        <begin position="204"/>
        <end position="222"/>
    </location>
</feature>
<gene>
    <name evidence="3" type="ORF">FKW44_017745</name>
</gene>
<evidence type="ECO:0000256" key="1">
    <source>
        <dbReference type="SAM" id="MobiDB-lite"/>
    </source>
</evidence>
<dbReference type="Proteomes" id="UP000595437">
    <property type="component" value="Chromosome 12"/>
</dbReference>
<keyword evidence="2" id="KW-0472">Membrane</keyword>
<name>A0A7T8GTU6_CALRO</name>
<keyword evidence="2" id="KW-1133">Transmembrane helix</keyword>
<dbReference type="GO" id="GO:0034220">
    <property type="term" value="P:monoatomic ion transmembrane transport"/>
    <property type="evidence" value="ECO:0007669"/>
    <property type="project" value="UniProtKB-KW"/>
</dbReference>
<keyword evidence="3" id="KW-0406">Ion transport</keyword>
<feature type="transmembrane region" description="Helical" evidence="2">
    <location>
        <begin position="62"/>
        <end position="83"/>
    </location>
</feature>
<accession>A0A7T8GTU6</accession>
<keyword evidence="3" id="KW-0407">Ion channel</keyword>
<keyword evidence="2" id="KW-0812">Transmembrane</keyword>
<dbReference type="PANTHER" id="PTHR12335">
    <property type="entry name" value="TIPE PROTEIN TEMPERATURE-INDUCED PARALYTIC E"/>
    <property type="match status" value="1"/>
</dbReference>